<evidence type="ECO:0000256" key="5">
    <source>
        <dbReference type="ARBA" id="ARBA00022958"/>
    </source>
</evidence>
<evidence type="ECO:0000256" key="3">
    <source>
        <dbReference type="ARBA" id="ARBA00010982"/>
    </source>
</evidence>
<feature type="domain" description="Thiolase C-terminal" evidence="11">
    <location>
        <begin position="275"/>
        <end position="393"/>
    </location>
</feature>
<keyword evidence="5" id="KW-0630">Potassium</keyword>
<feature type="active site" description="Acyl-thioester intermediate" evidence="8">
    <location>
        <position position="113"/>
    </location>
</feature>
<dbReference type="SUPFAM" id="SSF53901">
    <property type="entry name" value="Thiolase-like"/>
    <property type="match status" value="2"/>
</dbReference>
<dbReference type="InParanoid" id="A0A3N4LMP0"/>
<dbReference type="Gene3D" id="3.40.47.10">
    <property type="match status" value="2"/>
</dbReference>
<dbReference type="PANTHER" id="PTHR43853:SF10">
    <property type="entry name" value="ACETYL-COA C-ACETYLTRANSFERASE"/>
    <property type="match status" value="1"/>
</dbReference>
<dbReference type="GO" id="GO:0003988">
    <property type="term" value="F:acetyl-CoA C-acyltransferase activity"/>
    <property type="evidence" value="ECO:0007669"/>
    <property type="project" value="UniProtKB-EC"/>
</dbReference>
<feature type="active site" description="Proton acceptor" evidence="8">
    <location>
        <position position="352"/>
    </location>
</feature>
<evidence type="ECO:0000313" key="13">
    <source>
        <dbReference type="Proteomes" id="UP000267821"/>
    </source>
</evidence>
<comment type="pathway">
    <text evidence="2">Lipid metabolism; fatty acid metabolism.</text>
</comment>
<comment type="catalytic activity">
    <reaction evidence="7">
        <text>an acyl-CoA + acetyl-CoA = a 3-oxoacyl-CoA + CoA</text>
        <dbReference type="Rhea" id="RHEA:21564"/>
        <dbReference type="ChEBI" id="CHEBI:57287"/>
        <dbReference type="ChEBI" id="CHEBI:57288"/>
        <dbReference type="ChEBI" id="CHEBI:58342"/>
        <dbReference type="ChEBI" id="CHEBI:90726"/>
        <dbReference type="EC" id="2.3.1.16"/>
    </reaction>
</comment>
<dbReference type="PROSITE" id="PS00737">
    <property type="entry name" value="THIOLASE_2"/>
    <property type="match status" value="1"/>
</dbReference>
<feature type="domain" description="Thiolase N-terminal" evidence="10">
    <location>
        <begin position="29"/>
        <end position="270"/>
    </location>
</feature>
<dbReference type="GO" id="GO:0010124">
    <property type="term" value="P:phenylacetate catabolic process"/>
    <property type="evidence" value="ECO:0007669"/>
    <property type="project" value="TreeGrafter"/>
</dbReference>
<dbReference type="PANTHER" id="PTHR43853">
    <property type="entry name" value="3-KETOACYL-COA THIOLASE, PEROXISOMAL"/>
    <property type="match status" value="1"/>
</dbReference>
<dbReference type="InterPro" id="IPR020617">
    <property type="entry name" value="Thiolase_C"/>
</dbReference>
<dbReference type="Pfam" id="PF00108">
    <property type="entry name" value="Thiolase_N"/>
    <property type="match status" value="1"/>
</dbReference>
<dbReference type="OrthoDB" id="5404651at2759"/>
<dbReference type="AlphaFoldDB" id="A0A3N4LMP0"/>
<dbReference type="InterPro" id="IPR016039">
    <property type="entry name" value="Thiolase-like"/>
</dbReference>
<accession>A0A3N4LMP0</accession>
<evidence type="ECO:0000256" key="7">
    <source>
        <dbReference type="ARBA" id="ARBA00047605"/>
    </source>
</evidence>
<evidence type="ECO:0000259" key="11">
    <source>
        <dbReference type="Pfam" id="PF02803"/>
    </source>
</evidence>
<keyword evidence="13" id="KW-1185">Reference proteome</keyword>
<dbReference type="InterPro" id="IPR020615">
    <property type="entry name" value="Thiolase_acyl_enz_int_AS"/>
</dbReference>
<evidence type="ECO:0000256" key="9">
    <source>
        <dbReference type="RuleBase" id="RU003557"/>
    </source>
</evidence>
<dbReference type="InterPro" id="IPR020613">
    <property type="entry name" value="Thiolase_CS"/>
</dbReference>
<dbReference type="NCBIfam" id="TIGR01930">
    <property type="entry name" value="AcCoA-C-Actrans"/>
    <property type="match status" value="1"/>
</dbReference>
<dbReference type="GO" id="GO:0005777">
    <property type="term" value="C:peroxisome"/>
    <property type="evidence" value="ECO:0007669"/>
    <property type="project" value="TreeGrafter"/>
</dbReference>
<feature type="active site" description="Proton acceptor" evidence="8">
    <location>
        <position position="382"/>
    </location>
</feature>
<keyword evidence="4 9" id="KW-0808">Transferase</keyword>
<evidence type="ECO:0000256" key="4">
    <source>
        <dbReference type="ARBA" id="ARBA00022679"/>
    </source>
</evidence>
<evidence type="ECO:0000256" key="1">
    <source>
        <dbReference type="ARBA" id="ARBA00001958"/>
    </source>
</evidence>
<dbReference type="InterPro" id="IPR002155">
    <property type="entry name" value="Thiolase"/>
</dbReference>
<dbReference type="GO" id="GO:0006635">
    <property type="term" value="P:fatty acid beta-oxidation"/>
    <property type="evidence" value="ECO:0007669"/>
    <property type="project" value="TreeGrafter"/>
</dbReference>
<reference evidence="12 13" key="1">
    <citation type="journal article" date="2018" name="Nat. Ecol. Evol.">
        <title>Pezizomycetes genomes reveal the molecular basis of ectomycorrhizal truffle lifestyle.</title>
        <authorList>
            <person name="Murat C."/>
            <person name="Payen T."/>
            <person name="Noel B."/>
            <person name="Kuo A."/>
            <person name="Morin E."/>
            <person name="Chen J."/>
            <person name="Kohler A."/>
            <person name="Krizsan K."/>
            <person name="Balestrini R."/>
            <person name="Da Silva C."/>
            <person name="Montanini B."/>
            <person name="Hainaut M."/>
            <person name="Levati E."/>
            <person name="Barry K.W."/>
            <person name="Belfiori B."/>
            <person name="Cichocki N."/>
            <person name="Clum A."/>
            <person name="Dockter R.B."/>
            <person name="Fauchery L."/>
            <person name="Guy J."/>
            <person name="Iotti M."/>
            <person name="Le Tacon F."/>
            <person name="Lindquist E.A."/>
            <person name="Lipzen A."/>
            <person name="Malagnac F."/>
            <person name="Mello A."/>
            <person name="Molinier V."/>
            <person name="Miyauchi S."/>
            <person name="Poulain J."/>
            <person name="Riccioni C."/>
            <person name="Rubini A."/>
            <person name="Sitrit Y."/>
            <person name="Splivallo R."/>
            <person name="Traeger S."/>
            <person name="Wang M."/>
            <person name="Zifcakova L."/>
            <person name="Wipf D."/>
            <person name="Zambonelli A."/>
            <person name="Paolocci F."/>
            <person name="Nowrousian M."/>
            <person name="Ottonello S."/>
            <person name="Baldrian P."/>
            <person name="Spatafora J.W."/>
            <person name="Henrissat B."/>
            <person name="Nagy L.G."/>
            <person name="Aury J.M."/>
            <person name="Wincker P."/>
            <person name="Grigoriev I.V."/>
            <person name="Bonfante P."/>
            <person name="Martin F.M."/>
        </authorList>
    </citation>
    <scope>NUCLEOTIDE SEQUENCE [LARGE SCALE GENOMIC DNA]</scope>
    <source>
        <strain evidence="12 13">ATCC MYA-4762</strain>
    </source>
</reference>
<evidence type="ECO:0000259" key="10">
    <source>
        <dbReference type="Pfam" id="PF00108"/>
    </source>
</evidence>
<evidence type="ECO:0000313" key="12">
    <source>
        <dbReference type="EMBL" id="RPB24100.1"/>
    </source>
</evidence>
<evidence type="ECO:0000256" key="2">
    <source>
        <dbReference type="ARBA" id="ARBA00004872"/>
    </source>
</evidence>
<proteinExistence type="inferred from homology"/>
<dbReference type="Proteomes" id="UP000267821">
    <property type="component" value="Unassembled WGS sequence"/>
</dbReference>
<evidence type="ECO:0000256" key="6">
    <source>
        <dbReference type="ARBA" id="ARBA00023315"/>
    </source>
</evidence>
<name>A0A3N4LMP0_9PEZI</name>
<dbReference type="InterPro" id="IPR050215">
    <property type="entry name" value="Thiolase-like_sf_Thiolase"/>
</dbReference>
<gene>
    <name evidence="12" type="ORF">L211DRAFT_838003</name>
</gene>
<organism evidence="12 13">
    <name type="scientific">Terfezia boudieri ATCC MYA-4762</name>
    <dbReference type="NCBI Taxonomy" id="1051890"/>
    <lineage>
        <taxon>Eukaryota</taxon>
        <taxon>Fungi</taxon>
        <taxon>Dikarya</taxon>
        <taxon>Ascomycota</taxon>
        <taxon>Pezizomycotina</taxon>
        <taxon>Pezizomycetes</taxon>
        <taxon>Pezizales</taxon>
        <taxon>Pezizaceae</taxon>
        <taxon>Terfezia</taxon>
    </lineage>
</organism>
<protein>
    <submittedName>
        <fullName evidence="12">Thiolase</fullName>
    </submittedName>
</protein>
<dbReference type="EMBL" id="ML121543">
    <property type="protein sequence ID" value="RPB24100.1"/>
    <property type="molecule type" value="Genomic_DNA"/>
</dbReference>
<dbReference type="STRING" id="1051890.A0A3N4LMP0"/>
<dbReference type="PIRSF" id="PIRSF000429">
    <property type="entry name" value="Ac-CoA_Ac_transf"/>
    <property type="match status" value="1"/>
</dbReference>
<dbReference type="PROSITE" id="PS00098">
    <property type="entry name" value="THIOLASE_1"/>
    <property type="match status" value="1"/>
</dbReference>
<dbReference type="Pfam" id="PF02803">
    <property type="entry name" value="Thiolase_C"/>
    <property type="match status" value="1"/>
</dbReference>
<sequence length="417" mass="44533">MASECLQGVLSHLKPTGVKDFTQKNPDDVVVTCALRTPLTKAGKGGLKDTPFENLLVSLMKSTIEKSRIDPKLVEDIVCGNVNEAGAAYRCRAAALAAGFPNTTACASVNRFCSSGLFAVQTVADQIVNNSIEIMMSAPGQREALSFSEELLTCQEAQDCLQPMGQTSENIGKDFNITRELQDRWAAQSYQRAEAPQKAGWFKDEICPIKIKVKDPKTGQWHEVTVTQDDGIRAGTTFEPLQKICPAFPKRGDKSTGENSSQVTDGAAARLGQPILAKFVGATVTGCAPMIMGIGPSVAIPKPFEKYGIAKDNVDIFEINEAFASMMVYCMNKLGLDPKKVNPRGGAIAIGHPLGATGARQVSTILSEARRQKAKVLVSSMCIGTGQGMAAFVGQRVHGCGEGICFMSVSLASLCIF</sequence>
<dbReference type="InterPro" id="IPR020616">
    <property type="entry name" value="Thiolase_N"/>
</dbReference>
<keyword evidence="6 9" id="KW-0012">Acyltransferase</keyword>
<comment type="similarity">
    <text evidence="3 9">Belongs to the thiolase-like superfamily. Thiolase family.</text>
</comment>
<dbReference type="CDD" id="cd00751">
    <property type="entry name" value="thiolase"/>
    <property type="match status" value="1"/>
</dbReference>
<evidence type="ECO:0000256" key="8">
    <source>
        <dbReference type="PIRSR" id="PIRSR000429-1"/>
    </source>
</evidence>
<comment type="cofactor">
    <cofactor evidence="1">
        <name>K(+)</name>
        <dbReference type="ChEBI" id="CHEBI:29103"/>
    </cofactor>
</comment>